<dbReference type="Proteomes" id="UP000214646">
    <property type="component" value="Unassembled WGS sequence"/>
</dbReference>
<sequence length="74" mass="8142">MAPFPIENRAALSEALFAPLAAIVGTHTSMKHAFDWLLGMTPQIVPADAVAQDEYSHDFLFPYPAGCWLVYDCT</sequence>
<evidence type="ECO:0000313" key="2">
    <source>
        <dbReference type="Proteomes" id="UP000214646"/>
    </source>
</evidence>
<dbReference type="EMBL" id="NIDE01000003">
    <property type="protein sequence ID" value="OWK44552.1"/>
    <property type="molecule type" value="Genomic_DNA"/>
</dbReference>
<keyword evidence="2" id="KW-1185">Reference proteome</keyword>
<dbReference type="AlphaFoldDB" id="A0A225DSZ3"/>
<comment type="caution">
    <text evidence="1">The sequence shown here is derived from an EMBL/GenBank/DDBJ whole genome shotgun (WGS) entry which is preliminary data.</text>
</comment>
<gene>
    <name evidence="1" type="ORF">FRUB_02484</name>
</gene>
<evidence type="ECO:0000313" key="1">
    <source>
        <dbReference type="EMBL" id="OWK44552.1"/>
    </source>
</evidence>
<accession>A0A225DSZ3</accession>
<organism evidence="1 2">
    <name type="scientific">Fimbriiglobus ruber</name>
    <dbReference type="NCBI Taxonomy" id="1908690"/>
    <lineage>
        <taxon>Bacteria</taxon>
        <taxon>Pseudomonadati</taxon>
        <taxon>Planctomycetota</taxon>
        <taxon>Planctomycetia</taxon>
        <taxon>Gemmatales</taxon>
        <taxon>Gemmataceae</taxon>
        <taxon>Fimbriiglobus</taxon>
    </lineage>
</organism>
<reference evidence="2" key="1">
    <citation type="submission" date="2017-06" db="EMBL/GenBank/DDBJ databases">
        <title>Genome analysis of Fimbriiglobus ruber SP5, the first member of the order Planctomycetales with confirmed chitinolytic capability.</title>
        <authorList>
            <person name="Ravin N.V."/>
            <person name="Rakitin A.L."/>
            <person name="Ivanova A.A."/>
            <person name="Beletsky A.V."/>
            <person name="Kulichevskaya I.S."/>
            <person name="Mardanov A.V."/>
            <person name="Dedysh S.N."/>
        </authorList>
    </citation>
    <scope>NUCLEOTIDE SEQUENCE [LARGE SCALE GENOMIC DNA]</scope>
    <source>
        <strain evidence="2">SP5</strain>
    </source>
</reference>
<proteinExistence type="predicted"/>
<protein>
    <submittedName>
        <fullName evidence="1">Uncharacterized protein</fullName>
    </submittedName>
</protein>
<name>A0A225DSZ3_9BACT</name>
<dbReference type="RefSeq" id="WP_088253803.1">
    <property type="nucleotide sequence ID" value="NZ_NIDE01000003.1"/>
</dbReference>
<dbReference type="OrthoDB" id="286101at2"/>